<keyword evidence="4 7" id="KW-1133">Transmembrane helix</keyword>
<feature type="transmembrane region" description="Helical" evidence="7">
    <location>
        <begin position="277"/>
        <end position="296"/>
    </location>
</feature>
<dbReference type="PRINTS" id="PR01437">
    <property type="entry name" value="NUOXDRDTASE4"/>
</dbReference>
<evidence type="ECO:0000256" key="2">
    <source>
        <dbReference type="ARBA" id="ARBA00009025"/>
    </source>
</evidence>
<dbReference type="InterPro" id="IPR010227">
    <property type="entry name" value="NADH_Q_OxRdtase_chainM/4"/>
</dbReference>
<feature type="transmembrane region" description="Helical" evidence="7">
    <location>
        <begin position="163"/>
        <end position="187"/>
    </location>
</feature>
<feature type="transmembrane region" description="Helical" evidence="7">
    <location>
        <begin position="245"/>
        <end position="265"/>
    </location>
</feature>
<dbReference type="PANTHER" id="PTHR43507">
    <property type="entry name" value="NADH-UBIQUINONE OXIDOREDUCTASE CHAIN 4"/>
    <property type="match status" value="1"/>
</dbReference>
<dbReference type="EMBL" id="KC811140">
    <property type="protein sequence ID" value="AGQ19716.1"/>
    <property type="molecule type" value="Genomic_DNA"/>
</dbReference>
<dbReference type="GO" id="GO:0016020">
    <property type="term" value="C:membrane"/>
    <property type="evidence" value="ECO:0007669"/>
    <property type="project" value="UniProtKB-SubCell"/>
</dbReference>
<protein>
    <submittedName>
        <fullName evidence="9">NADH:ubiquinone oxidoreductase subunit 4 (Chain M)</fullName>
    </submittedName>
</protein>
<sequence length="495" mass="54771">MIGLTYSFVLFPLVNTIFIFLIPKRRAELFRPLTIFLSLIPLGLCLYIFLNQNLKTSFNVVDKFSWISAYGINLTFGLSGMSFLLITLNCLLVLLSILSLNENHGLSKGFLGSLMLLQASVNGVFLAGDLISLFIFFEALLIPMYFLMGIWGGENRRYATIKFILFTVFGSIFILAGTIYTGVLSYLSSGSFALDFETISSLSFTSSQSKILFLLFTFGFLIKVPIFPLHTWLPDAHVEAPTAGSILLAGVLLKVGAYGILRVSIPFFTEGFIEYQFLIAILSVIGIIYGAIVAIVQIDIKKLIAYSSISHMGFVMLGISAGRFLSLEGAVIQMINHGITSGALFMLVGFIYDRRHTRRISDFGGLKQSMPIYAGVFLFTSFASIGLPGLNGFVGEFMILMGSFPTFQFLSSIAAFGVVLAAIYMLWAYQRMFNGKLIHEENKEIHDLNSKEIVAVAPLLLLMLFIGIYPSFIESYVLQDVSVIYESINNILGES</sequence>
<dbReference type="InterPro" id="IPR003918">
    <property type="entry name" value="NADH_UbQ_OxRdtase"/>
</dbReference>
<dbReference type="InterPro" id="IPR001750">
    <property type="entry name" value="ND/Mrp_TM"/>
</dbReference>
<evidence type="ECO:0000313" key="9">
    <source>
        <dbReference type="EMBL" id="AGQ19716.1"/>
    </source>
</evidence>
<feature type="domain" description="NADH:quinone oxidoreductase/Mrp antiporter transmembrane" evidence="8">
    <location>
        <begin position="127"/>
        <end position="418"/>
    </location>
</feature>
<evidence type="ECO:0000256" key="5">
    <source>
        <dbReference type="ARBA" id="ARBA00023136"/>
    </source>
</evidence>
<comment type="similarity">
    <text evidence="2">Belongs to the complex I subunit 4 family.</text>
</comment>
<feature type="transmembrane region" description="Helical" evidence="7">
    <location>
        <begin position="133"/>
        <end position="151"/>
    </location>
</feature>
<dbReference type="GO" id="GO:0015990">
    <property type="term" value="P:electron transport coupled proton transport"/>
    <property type="evidence" value="ECO:0007669"/>
    <property type="project" value="TreeGrafter"/>
</dbReference>
<feature type="transmembrane region" description="Helical" evidence="7">
    <location>
        <begin position="372"/>
        <end position="394"/>
    </location>
</feature>
<comment type="subcellular location">
    <subcellularLocation>
        <location evidence="1">Endomembrane system</location>
        <topology evidence="1">Multi-pass membrane protein</topology>
    </subcellularLocation>
    <subcellularLocation>
        <location evidence="6">Membrane</location>
        <topology evidence="6">Multi-pass membrane protein</topology>
    </subcellularLocation>
</comment>
<feature type="transmembrane region" description="Helical" evidence="7">
    <location>
        <begin position="453"/>
        <end position="472"/>
    </location>
</feature>
<feature type="transmembrane region" description="Helical" evidence="7">
    <location>
        <begin position="331"/>
        <end position="352"/>
    </location>
</feature>
<proteinExistence type="inferred from homology"/>
<feature type="transmembrane region" description="Helical" evidence="7">
    <location>
        <begin position="406"/>
        <end position="427"/>
    </location>
</feature>
<evidence type="ECO:0000256" key="3">
    <source>
        <dbReference type="ARBA" id="ARBA00022692"/>
    </source>
</evidence>
<feature type="transmembrane region" description="Helical" evidence="7">
    <location>
        <begin position="70"/>
        <end position="98"/>
    </location>
</feature>
<evidence type="ECO:0000259" key="8">
    <source>
        <dbReference type="Pfam" id="PF00361"/>
    </source>
</evidence>
<dbReference type="GO" id="GO:0012505">
    <property type="term" value="C:endomembrane system"/>
    <property type="evidence" value="ECO:0007669"/>
    <property type="project" value="UniProtKB-SubCell"/>
</dbReference>
<dbReference type="NCBIfam" id="TIGR01972">
    <property type="entry name" value="NDH_I_M"/>
    <property type="match status" value="1"/>
</dbReference>
<name>S5DLF8_9ACTN</name>
<keyword evidence="3 6" id="KW-0812">Transmembrane</keyword>
<accession>S5DLF8</accession>
<dbReference type="GO" id="GO:0008137">
    <property type="term" value="F:NADH dehydrogenase (ubiquinone) activity"/>
    <property type="evidence" value="ECO:0007669"/>
    <property type="project" value="InterPro"/>
</dbReference>
<dbReference type="PANTHER" id="PTHR43507:SF1">
    <property type="entry name" value="NADH-UBIQUINONE OXIDOREDUCTASE CHAIN 4"/>
    <property type="match status" value="1"/>
</dbReference>
<dbReference type="GO" id="GO:0042773">
    <property type="term" value="P:ATP synthesis coupled electron transport"/>
    <property type="evidence" value="ECO:0007669"/>
    <property type="project" value="InterPro"/>
</dbReference>
<feature type="transmembrane region" description="Helical" evidence="7">
    <location>
        <begin position="110"/>
        <end position="127"/>
    </location>
</feature>
<evidence type="ECO:0000256" key="1">
    <source>
        <dbReference type="ARBA" id="ARBA00004127"/>
    </source>
</evidence>
<dbReference type="GO" id="GO:0003954">
    <property type="term" value="F:NADH dehydrogenase activity"/>
    <property type="evidence" value="ECO:0007669"/>
    <property type="project" value="TreeGrafter"/>
</dbReference>
<reference evidence="9" key="1">
    <citation type="journal article" date="2013" name="Sci. Rep.">
        <title>Metagenomics uncovers a new group of low GC and ultra-small marine Actinobacteria.</title>
        <authorList>
            <person name="Ghai R."/>
            <person name="Mizuno C.M."/>
            <person name="Picazo A."/>
            <person name="Camacho A."/>
            <person name="Rodriguez-Valera F."/>
        </authorList>
    </citation>
    <scope>NUCLEOTIDE SEQUENCE</scope>
</reference>
<keyword evidence="9" id="KW-0830">Ubiquinone</keyword>
<dbReference type="GO" id="GO:0048039">
    <property type="term" value="F:ubiquinone binding"/>
    <property type="evidence" value="ECO:0007669"/>
    <property type="project" value="TreeGrafter"/>
</dbReference>
<feature type="transmembrane region" description="Helical" evidence="7">
    <location>
        <begin position="29"/>
        <end position="50"/>
    </location>
</feature>
<keyword evidence="5 7" id="KW-0472">Membrane</keyword>
<evidence type="ECO:0000256" key="6">
    <source>
        <dbReference type="RuleBase" id="RU000320"/>
    </source>
</evidence>
<feature type="transmembrane region" description="Helical" evidence="7">
    <location>
        <begin position="6"/>
        <end position="22"/>
    </location>
</feature>
<evidence type="ECO:0000256" key="4">
    <source>
        <dbReference type="ARBA" id="ARBA00022989"/>
    </source>
</evidence>
<evidence type="ECO:0000256" key="7">
    <source>
        <dbReference type="SAM" id="Phobius"/>
    </source>
</evidence>
<organism evidence="9">
    <name type="scientific">Candidatus Actinomarina minuta</name>
    <dbReference type="NCBI Taxonomy" id="1389454"/>
    <lineage>
        <taxon>Bacteria</taxon>
        <taxon>Bacillati</taxon>
        <taxon>Actinomycetota</taxon>
        <taxon>Actinomycetes</taxon>
        <taxon>Candidatus Actinomarinidae</taxon>
        <taxon>Candidatus Actinomarinales</taxon>
        <taxon>Candidatus Actinomarineae</taxon>
        <taxon>Candidatus Actinomarinaceae</taxon>
        <taxon>Candidatus Actinomarina</taxon>
    </lineage>
</organism>
<feature type="transmembrane region" description="Helical" evidence="7">
    <location>
        <begin position="303"/>
        <end position="325"/>
    </location>
</feature>
<feature type="transmembrane region" description="Helical" evidence="7">
    <location>
        <begin position="211"/>
        <end position="233"/>
    </location>
</feature>
<dbReference type="AlphaFoldDB" id="S5DLF8"/>
<dbReference type="Pfam" id="PF00361">
    <property type="entry name" value="Proton_antipo_M"/>
    <property type="match status" value="1"/>
</dbReference>